<reference evidence="2" key="1">
    <citation type="journal article" date="2014" name="Int. J. Syst. Evol. Microbiol.">
        <title>Complete genome sequence of Corynebacterium casei LMG S-19264T (=DSM 44701T), isolated from a smear-ripened cheese.</title>
        <authorList>
            <consortium name="US DOE Joint Genome Institute (JGI-PGF)"/>
            <person name="Walter F."/>
            <person name="Albersmeier A."/>
            <person name="Kalinowski J."/>
            <person name="Ruckert C."/>
        </authorList>
    </citation>
    <scope>NUCLEOTIDE SEQUENCE</scope>
    <source>
        <strain evidence="2">CGMCC 1.12506</strain>
    </source>
</reference>
<dbReference type="InterPro" id="IPR033122">
    <property type="entry name" value="LETM1-like_RBD"/>
</dbReference>
<dbReference type="Proteomes" id="UP000625735">
    <property type="component" value="Unassembled WGS sequence"/>
</dbReference>
<protein>
    <recommendedName>
        <fullName evidence="1">Letm1 RBD domain-containing protein</fullName>
    </recommendedName>
</protein>
<evidence type="ECO:0000313" key="3">
    <source>
        <dbReference type="Proteomes" id="UP000625735"/>
    </source>
</evidence>
<dbReference type="AlphaFoldDB" id="A0A916Y9F2"/>
<organism evidence="2 3">
    <name type="scientific">Flavobacterium orientale</name>
    <dbReference type="NCBI Taxonomy" id="1756020"/>
    <lineage>
        <taxon>Bacteria</taxon>
        <taxon>Pseudomonadati</taxon>
        <taxon>Bacteroidota</taxon>
        <taxon>Flavobacteriia</taxon>
        <taxon>Flavobacteriales</taxon>
        <taxon>Flavobacteriaceae</taxon>
        <taxon>Flavobacterium</taxon>
    </lineage>
</organism>
<dbReference type="GO" id="GO:0043022">
    <property type="term" value="F:ribosome binding"/>
    <property type="evidence" value="ECO:0007669"/>
    <property type="project" value="InterPro"/>
</dbReference>
<gene>
    <name evidence="2" type="ORF">GCM10011343_27730</name>
</gene>
<evidence type="ECO:0000313" key="2">
    <source>
        <dbReference type="EMBL" id="GGD36334.1"/>
    </source>
</evidence>
<name>A0A916Y9F2_9FLAO</name>
<accession>A0A916Y9F2</accession>
<comment type="caution">
    <text evidence="2">The sequence shown here is derived from an EMBL/GenBank/DDBJ whole genome shotgun (WGS) entry which is preliminary data.</text>
</comment>
<proteinExistence type="predicted"/>
<dbReference type="EMBL" id="BMFG01000018">
    <property type="protein sequence ID" value="GGD36334.1"/>
    <property type="molecule type" value="Genomic_DNA"/>
</dbReference>
<feature type="domain" description="Letm1 RBD" evidence="1">
    <location>
        <begin position="344"/>
        <end position="396"/>
    </location>
</feature>
<sequence length="398" mass="45820">MINPSTTGWIEKFISNYYLPVPLSTIDDAGFYSTIRKTGFIYGHVVAIPTREPLSFKDSTTEEIIKIALLNSLYGIFEITTKKSDEQAFIKALLDFYTVLQPESFSFLKKILPTENHSIRLEKIINERVKTNDNIINKNFSHIVTNALLFIDVLAFQKYLLEGALSNNYLRKFEETIINTVALALKNKSKKTQYDDLLIKLFESSVRYTKYSNSTIDSLSKIDFSAVKSPLEKYYILDLVGMALWSDAVLEPAETQFFNEIGLLFQLNPDFIADSYFEIDFFIKKHKKEIPYFNFSNPIKHFYDQATQNVILLITRNKRRLQKELSESKELVLLLAASTHRELDSSEKKRMKKQLLDVCKTIPSLTIFLLPGGGILLPLLIKFIPQLLPSTFNENLDQ</sequence>
<keyword evidence="3" id="KW-1185">Reference proteome</keyword>
<evidence type="ECO:0000259" key="1">
    <source>
        <dbReference type="Pfam" id="PF07766"/>
    </source>
</evidence>
<dbReference type="NCBIfam" id="NF040639">
    <property type="entry name" value="LETM1_rel_film"/>
    <property type="match status" value="1"/>
</dbReference>
<dbReference type="Pfam" id="PF07766">
    <property type="entry name" value="LETM1_RBD"/>
    <property type="match status" value="1"/>
</dbReference>
<reference evidence="2" key="2">
    <citation type="submission" date="2020-09" db="EMBL/GenBank/DDBJ databases">
        <authorList>
            <person name="Sun Q."/>
            <person name="Zhou Y."/>
        </authorList>
    </citation>
    <scope>NUCLEOTIDE SEQUENCE</scope>
    <source>
        <strain evidence="2">CGMCC 1.12506</strain>
    </source>
</reference>
<dbReference type="RefSeq" id="WP_188363211.1">
    <property type="nucleotide sequence ID" value="NZ_BMFG01000018.1"/>
</dbReference>